<gene>
    <name evidence="9" type="ORF">C5F46_06435</name>
</gene>
<feature type="transmembrane region" description="Helical" evidence="8">
    <location>
        <begin position="613"/>
        <end position="637"/>
    </location>
</feature>
<dbReference type="Gene3D" id="1.20.1730.10">
    <property type="entry name" value="Sodium/glucose cotransporter"/>
    <property type="match status" value="1"/>
</dbReference>
<dbReference type="PANTHER" id="PTHR48086:SF5">
    <property type="entry name" value="NA(+):SOLUTE SYMPORTER (SSF FAMILY)"/>
    <property type="match status" value="1"/>
</dbReference>
<evidence type="ECO:0000256" key="3">
    <source>
        <dbReference type="ARBA" id="ARBA00022448"/>
    </source>
</evidence>
<keyword evidence="3" id="KW-0813">Transport</keyword>
<dbReference type="Pfam" id="PF00474">
    <property type="entry name" value="SSF"/>
    <property type="match status" value="2"/>
</dbReference>
<feature type="transmembrane region" description="Helical" evidence="8">
    <location>
        <begin position="78"/>
        <end position="98"/>
    </location>
</feature>
<keyword evidence="6 8" id="KW-0472">Membrane</keyword>
<evidence type="ECO:0000256" key="7">
    <source>
        <dbReference type="RuleBase" id="RU362091"/>
    </source>
</evidence>
<evidence type="ECO:0000256" key="6">
    <source>
        <dbReference type="ARBA" id="ARBA00023136"/>
    </source>
</evidence>
<evidence type="ECO:0000313" key="10">
    <source>
        <dbReference type="Proteomes" id="UP000241899"/>
    </source>
</evidence>
<accession>A0A2T4JJC0</accession>
<dbReference type="InterPro" id="IPR001734">
    <property type="entry name" value="Na/solute_symporter"/>
</dbReference>
<dbReference type="OrthoDB" id="9764416at2"/>
<feature type="transmembrane region" description="Helical" evidence="8">
    <location>
        <begin position="250"/>
        <end position="272"/>
    </location>
</feature>
<feature type="transmembrane region" description="Helical" evidence="8">
    <location>
        <begin position="516"/>
        <end position="536"/>
    </location>
</feature>
<evidence type="ECO:0000256" key="4">
    <source>
        <dbReference type="ARBA" id="ARBA00022692"/>
    </source>
</evidence>
<feature type="transmembrane region" description="Helical" evidence="8">
    <location>
        <begin position="156"/>
        <end position="173"/>
    </location>
</feature>
<dbReference type="GO" id="GO:0005886">
    <property type="term" value="C:plasma membrane"/>
    <property type="evidence" value="ECO:0007669"/>
    <property type="project" value="TreeGrafter"/>
</dbReference>
<dbReference type="RefSeq" id="WP_107324541.1">
    <property type="nucleotide sequence ID" value="NZ_NHSP01000078.1"/>
</dbReference>
<comment type="subcellular location">
    <subcellularLocation>
        <location evidence="1">Membrane</location>
        <topology evidence="1">Multi-pass membrane protein</topology>
    </subcellularLocation>
</comment>
<feature type="transmembrane region" description="Helical" evidence="8">
    <location>
        <begin position="119"/>
        <end position="136"/>
    </location>
</feature>
<sequence length="667" mass="69881">MDQFTLNLIFVGITFAIYIGIAIWARAGSTAEFYAAGQGVNPILNGMATGADWMSAASFISMAGIIALAPAGGYEQSAFLMGWTGGYVLLALLLAPYLRKFGKFTVPEFIGDRFYSGGARLLAVICLIVISITYVIGQMRGVGVTFSRFLEVSTDTGLYIGAAIVFAYAVFGGMKGITYTQVAQYVVLIIAYTVPAVFISLQLTGSALPQLGLIGDHSASGVAFLTKLDQVVTELGFKAYTSESANMLNMFLFTMSLMIGTAGLPHVIIRFFTVPKVADARSSAGWALVFIALLYTVAPAVGSMARLNLTTTMWPASAAGNALDGDALSYEARPDWMKTWQATGLMEFSPGYPLTDKPADVKIREGVVAALGANPAAVLHMTGADGVTKEIRAEGGDAAAIDAAIRAALGEGFKPRFLDRNGDGLVQYYNDKSEAMKATAASKGFAGNELSKVDNDIMVLANPEIAALPGWVIALVAAGALAAALSTAAGLLLAISSAISHDLIKGSINPNISEKGELLAARVSMGFAIVVATYLGLNPPGFAAQVVALAFGLAAATIFPVLMMGIFSKRINKQGAIVGMLFGLVFTAVYIFVYKGWFFIPGTNMLEDVAANYVFGISPLSIGAVGAVVNFVSAYVVSSMTKEPPQEVQELVESIRIPKGAGAATGH</sequence>
<feature type="transmembrane region" description="Helical" evidence="8">
    <location>
        <begin position="284"/>
        <end position="305"/>
    </location>
</feature>
<feature type="transmembrane region" description="Helical" evidence="8">
    <location>
        <begin position="53"/>
        <end position="72"/>
    </location>
</feature>
<feature type="transmembrane region" description="Helical" evidence="8">
    <location>
        <begin position="185"/>
        <end position="203"/>
    </location>
</feature>
<feature type="transmembrane region" description="Helical" evidence="8">
    <location>
        <begin position="575"/>
        <end position="593"/>
    </location>
</feature>
<evidence type="ECO:0000256" key="1">
    <source>
        <dbReference type="ARBA" id="ARBA00004141"/>
    </source>
</evidence>
<dbReference type="InterPro" id="IPR019899">
    <property type="entry name" value="Na/solute_symporter_VC_2705"/>
</dbReference>
<evidence type="ECO:0000256" key="2">
    <source>
        <dbReference type="ARBA" id="ARBA00006434"/>
    </source>
</evidence>
<evidence type="ECO:0000313" key="9">
    <source>
        <dbReference type="EMBL" id="PTE18011.1"/>
    </source>
</evidence>
<comment type="similarity">
    <text evidence="2 7">Belongs to the sodium:solute symporter (SSF) (TC 2.A.21) family.</text>
</comment>
<dbReference type="InterPro" id="IPR038377">
    <property type="entry name" value="Na/Glc_symporter_sf"/>
</dbReference>
<dbReference type="PROSITE" id="PS50283">
    <property type="entry name" value="NA_SOLUT_SYMP_3"/>
    <property type="match status" value="1"/>
</dbReference>
<dbReference type="GO" id="GO:0022857">
    <property type="term" value="F:transmembrane transporter activity"/>
    <property type="evidence" value="ECO:0007669"/>
    <property type="project" value="InterPro"/>
</dbReference>
<comment type="caution">
    <text evidence="9">The sequence shown here is derived from an EMBL/GenBank/DDBJ whole genome shotgun (WGS) entry which is preliminary data.</text>
</comment>
<feature type="transmembrane region" description="Helical" evidence="8">
    <location>
        <begin position="6"/>
        <end position="25"/>
    </location>
</feature>
<feature type="transmembrane region" description="Helical" evidence="8">
    <location>
        <begin position="471"/>
        <end position="495"/>
    </location>
</feature>
<keyword evidence="5 8" id="KW-1133">Transmembrane helix</keyword>
<proteinExistence type="inferred from homology"/>
<keyword evidence="4 8" id="KW-0812">Transmembrane</keyword>
<dbReference type="NCBIfam" id="TIGR03648">
    <property type="entry name" value="Na_symport_lg"/>
    <property type="match status" value="1"/>
</dbReference>
<evidence type="ECO:0000256" key="5">
    <source>
        <dbReference type="ARBA" id="ARBA00022989"/>
    </source>
</evidence>
<keyword evidence="10" id="KW-1185">Reference proteome</keyword>
<name>A0A2T4JJC0_9RHOB</name>
<dbReference type="EMBL" id="PZKF01000011">
    <property type="protein sequence ID" value="PTE18011.1"/>
    <property type="molecule type" value="Genomic_DNA"/>
</dbReference>
<dbReference type="InterPro" id="IPR050277">
    <property type="entry name" value="Sodium:Solute_Symporter"/>
</dbReference>
<evidence type="ECO:0000256" key="8">
    <source>
        <dbReference type="SAM" id="Phobius"/>
    </source>
</evidence>
<dbReference type="Proteomes" id="UP000241899">
    <property type="component" value="Unassembled WGS sequence"/>
</dbReference>
<feature type="transmembrane region" description="Helical" evidence="8">
    <location>
        <begin position="542"/>
        <end position="563"/>
    </location>
</feature>
<protein>
    <submittedName>
        <fullName evidence="9">Cation acetate symporter</fullName>
    </submittedName>
</protein>
<dbReference type="PANTHER" id="PTHR48086">
    <property type="entry name" value="SODIUM/PROLINE SYMPORTER-RELATED"/>
    <property type="match status" value="1"/>
</dbReference>
<dbReference type="AlphaFoldDB" id="A0A2T4JJC0"/>
<reference evidence="9 10" key="1">
    <citation type="submission" date="2018-03" db="EMBL/GenBank/DDBJ databases">
        <title>Rhodobacter veldkampii.</title>
        <authorList>
            <person name="Meyer T.E."/>
            <person name="Miller S."/>
            <person name="Lodha T."/>
            <person name="Gandham S."/>
            <person name="Chintalapati S."/>
            <person name="Chintalapati V.R."/>
        </authorList>
    </citation>
    <scope>NUCLEOTIDE SEQUENCE [LARGE SCALE GENOMIC DNA]</scope>
    <source>
        <strain evidence="9 10">DSM 11550</strain>
    </source>
</reference>
<dbReference type="CDD" id="cd11480">
    <property type="entry name" value="SLC5sbd_u4"/>
    <property type="match status" value="1"/>
</dbReference>
<organism evidence="9 10">
    <name type="scientific">Phaeovulum veldkampii DSM 11550</name>
    <dbReference type="NCBI Taxonomy" id="1185920"/>
    <lineage>
        <taxon>Bacteria</taxon>
        <taxon>Pseudomonadati</taxon>
        <taxon>Pseudomonadota</taxon>
        <taxon>Alphaproteobacteria</taxon>
        <taxon>Rhodobacterales</taxon>
        <taxon>Paracoccaceae</taxon>
        <taxon>Phaeovulum</taxon>
    </lineage>
</organism>